<name>A0ABR1IMZ3_9AGAR</name>
<feature type="domain" description="DUF6593" evidence="2">
    <location>
        <begin position="133"/>
        <end position="255"/>
    </location>
</feature>
<accession>A0ABR1IMZ3</accession>
<evidence type="ECO:0000256" key="1">
    <source>
        <dbReference type="SAM" id="MobiDB-lite"/>
    </source>
</evidence>
<dbReference type="EMBL" id="JBANRG010000090">
    <property type="protein sequence ID" value="KAK7436905.1"/>
    <property type="molecule type" value="Genomic_DNA"/>
</dbReference>
<protein>
    <recommendedName>
        <fullName evidence="2">DUF6593 domain-containing protein</fullName>
    </recommendedName>
</protein>
<keyword evidence="4" id="KW-1185">Reference proteome</keyword>
<gene>
    <name evidence="3" type="ORF">VKT23_018925</name>
</gene>
<sequence length="264" mass="29951">MKLFQKDWSYNAILNNTYYDESSRIVYKVHTPNVFIGGTTTITKFLSSAEDPSLAIIETELEQPDKDFTSDEEYEQSLRANGTTGSELVPMNNEASGSRISLVGDEPISPSDVQFQSPLPSPGLRAGSDANHQFVYIAQIDWKVLKSSRLRFDFGDGKEVLAKDFFRKETWGPYGRHRVFKGSDGADYKWILGTFTPELIKDDSSKTPIAKFHRRDLGILSKSKKSPAYLEIYAEGEHIVDEIFSTFVYIERLRKKKERAARAP</sequence>
<feature type="region of interest" description="Disordered" evidence="1">
    <location>
        <begin position="61"/>
        <end position="91"/>
    </location>
</feature>
<dbReference type="Pfam" id="PF20236">
    <property type="entry name" value="DUF6593"/>
    <property type="match status" value="1"/>
</dbReference>
<comment type="caution">
    <text evidence="3">The sequence shown here is derived from an EMBL/GenBank/DDBJ whole genome shotgun (WGS) entry which is preliminary data.</text>
</comment>
<evidence type="ECO:0000313" key="4">
    <source>
        <dbReference type="Proteomes" id="UP001498398"/>
    </source>
</evidence>
<evidence type="ECO:0000313" key="3">
    <source>
        <dbReference type="EMBL" id="KAK7436905.1"/>
    </source>
</evidence>
<organism evidence="3 4">
    <name type="scientific">Marasmiellus scandens</name>
    <dbReference type="NCBI Taxonomy" id="2682957"/>
    <lineage>
        <taxon>Eukaryota</taxon>
        <taxon>Fungi</taxon>
        <taxon>Dikarya</taxon>
        <taxon>Basidiomycota</taxon>
        <taxon>Agaricomycotina</taxon>
        <taxon>Agaricomycetes</taxon>
        <taxon>Agaricomycetidae</taxon>
        <taxon>Agaricales</taxon>
        <taxon>Marasmiineae</taxon>
        <taxon>Omphalotaceae</taxon>
        <taxon>Marasmiellus</taxon>
    </lineage>
</organism>
<reference evidence="3 4" key="1">
    <citation type="submission" date="2024-01" db="EMBL/GenBank/DDBJ databases">
        <title>A draft genome for the cacao thread blight pathogen Marasmiellus scandens.</title>
        <authorList>
            <person name="Baruah I.K."/>
            <person name="Leung J."/>
            <person name="Bukari Y."/>
            <person name="Amoako-Attah I."/>
            <person name="Meinhardt L.W."/>
            <person name="Bailey B.A."/>
            <person name="Cohen S.P."/>
        </authorList>
    </citation>
    <scope>NUCLEOTIDE SEQUENCE [LARGE SCALE GENOMIC DNA]</scope>
    <source>
        <strain evidence="3 4">GH-19</strain>
    </source>
</reference>
<proteinExistence type="predicted"/>
<dbReference type="InterPro" id="IPR046528">
    <property type="entry name" value="DUF6593"/>
</dbReference>
<evidence type="ECO:0000259" key="2">
    <source>
        <dbReference type="Pfam" id="PF20236"/>
    </source>
</evidence>
<dbReference type="Proteomes" id="UP001498398">
    <property type="component" value="Unassembled WGS sequence"/>
</dbReference>